<feature type="transmembrane region" description="Helical" evidence="2">
    <location>
        <begin position="122"/>
        <end position="141"/>
    </location>
</feature>
<organism evidence="3 4">
    <name type="scientific">Gordonia rubripertincta</name>
    <name type="common">Rhodococcus corallinus</name>
    <dbReference type="NCBI Taxonomy" id="36822"/>
    <lineage>
        <taxon>Bacteria</taxon>
        <taxon>Bacillati</taxon>
        <taxon>Actinomycetota</taxon>
        <taxon>Actinomycetes</taxon>
        <taxon>Mycobacteriales</taxon>
        <taxon>Gordoniaceae</taxon>
        <taxon>Gordonia</taxon>
    </lineage>
</organism>
<dbReference type="RefSeq" id="WP_301570680.1">
    <property type="nucleotide sequence ID" value="NZ_JAPWIE010000002.1"/>
</dbReference>
<accession>A0ABT4MT43</accession>
<proteinExistence type="predicted"/>
<feature type="transmembrane region" description="Helical" evidence="2">
    <location>
        <begin position="89"/>
        <end position="110"/>
    </location>
</feature>
<keyword evidence="2" id="KW-0812">Transmembrane</keyword>
<feature type="transmembrane region" description="Helical" evidence="2">
    <location>
        <begin position="34"/>
        <end position="58"/>
    </location>
</feature>
<evidence type="ECO:0000256" key="2">
    <source>
        <dbReference type="SAM" id="Phobius"/>
    </source>
</evidence>
<feature type="region of interest" description="Disordered" evidence="1">
    <location>
        <begin position="1"/>
        <end position="22"/>
    </location>
</feature>
<keyword evidence="2" id="KW-1133">Transmembrane helix</keyword>
<gene>
    <name evidence="3" type="ORF">O4213_09120</name>
</gene>
<evidence type="ECO:0000256" key="1">
    <source>
        <dbReference type="SAM" id="MobiDB-lite"/>
    </source>
</evidence>
<feature type="compositionally biased region" description="Pro residues" evidence="1">
    <location>
        <begin position="1"/>
        <end position="11"/>
    </location>
</feature>
<dbReference type="Proteomes" id="UP001067235">
    <property type="component" value="Unassembled WGS sequence"/>
</dbReference>
<name>A0ABT4MT43_GORRU</name>
<evidence type="ECO:0000313" key="4">
    <source>
        <dbReference type="Proteomes" id="UP001067235"/>
    </source>
</evidence>
<evidence type="ECO:0000313" key="3">
    <source>
        <dbReference type="EMBL" id="MCZ4550142.1"/>
    </source>
</evidence>
<keyword evidence="4" id="KW-1185">Reference proteome</keyword>
<feature type="transmembrane region" description="Helical" evidence="2">
    <location>
        <begin position="153"/>
        <end position="179"/>
    </location>
</feature>
<reference evidence="3" key="1">
    <citation type="submission" date="2022-12" db="EMBL/GenBank/DDBJ databases">
        <authorList>
            <person name="Krivoruchko A.V."/>
            <person name="Elkin A."/>
        </authorList>
    </citation>
    <scope>NUCLEOTIDE SEQUENCE</scope>
    <source>
        <strain evidence="3">IEGM 1388</strain>
    </source>
</reference>
<sequence length="186" mass="19496">MTEPGRPPSRPRPGRPEIRIAPLREPVADERPRIVDAAAVVWLVALAALTIAAIWQAFNHVAVRAAISDSLAADHPATKRSDIDDTVTIIMVGNGVAALVILAVAVVGVIRVRDRISSGRTMLTVIGVLAAVVGIQFWLVAEPARDVVGPVISVLPLVLSAGALIGTALLYAPAVGTWLKAAPPRR</sequence>
<comment type="caution">
    <text evidence="3">The sequence shown here is derived from an EMBL/GenBank/DDBJ whole genome shotgun (WGS) entry which is preliminary data.</text>
</comment>
<dbReference type="EMBL" id="JAPWIE010000002">
    <property type="protein sequence ID" value="MCZ4550142.1"/>
    <property type="molecule type" value="Genomic_DNA"/>
</dbReference>
<keyword evidence="2" id="KW-0472">Membrane</keyword>
<protein>
    <submittedName>
        <fullName evidence="3">Uncharacterized protein</fullName>
    </submittedName>
</protein>